<name>A0A729GZI0_SALET</name>
<evidence type="ECO:0000313" key="4">
    <source>
        <dbReference type="EMBL" id="HAE3043728.1"/>
    </source>
</evidence>
<accession>A0A729GZI0</accession>
<evidence type="ECO:0000313" key="7">
    <source>
        <dbReference type="EMBL" id="HAE3169359.1"/>
    </source>
</evidence>
<dbReference type="EMBL" id="DAATRB010000051">
    <property type="protein sequence ID" value="HAE9754785.1"/>
    <property type="molecule type" value="Genomic_DNA"/>
</dbReference>
<dbReference type="EMBL" id="DAASEG010000109">
    <property type="protein sequence ID" value="HAE5157666.1"/>
    <property type="molecule type" value="Genomic_DNA"/>
</dbReference>
<evidence type="ECO:0000313" key="10">
    <source>
        <dbReference type="EMBL" id="HAE3418009.1"/>
    </source>
</evidence>
<evidence type="ECO:0000313" key="5">
    <source>
        <dbReference type="EMBL" id="HAE3080830.1"/>
    </source>
</evidence>
<dbReference type="EMBL" id="DAAUCJ010000078">
    <property type="protein sequence ID" value="HAF1109657.1"/>
    <property type="molecule type" value="Genomic_DNA"/>
</dbReference>
<dbReference type="EMBL" id="DAARMU010000072">
    <property type="protein sequence ID" value="HAE3080830.1"/>
    <property type="molecule type" value="Genomic_DNA"/>
</dbReference>
<reference evidence="4" key="2">
    <citation type="submission" date="2018-07" db="EMBL/GenBank/DDBJ databases">
        <authorList>
            <consortium name="NCBI Pathogen Detection Project"/>
        </authorList>
    </citation>
    <scope>NUCLEOTIDE SEQUENCE</scope>
    <source>
        <strain evidence="8">S17-15031</strain>
        <strain evidence="15">S17-15095</strain>
        <strain evidence="16">S17-15176</strain>
        <strain evidence="21">S17-15189</strain>
        <strain evidence="5">S17-15271</strain>
        <strain evidence="11">S17-15277</strain>
        <strain evidence="7">S17-15354</strain>
        <strain evidence="10">S17-15369</strain>
        <strain evidence="3">S17-15377</strain>
        <strain evidence="17">S17-15423</strain>
        <strain evidence="12">S17-15490</strain>
        <strain evidence="22">S17-15499</strain>
        <strain evidence="13">S17-15503</strain>
        <strain evidence="19">S17-15527</strain>
        <strain evidence="14">S17-15535</strain>
        <strain evidence="18">S17-15554</strain>
        <strain evidence="6">S17-15567</strain>
        <strain evidence="4">S18-15001</strain>
        <strain evidence="20">S18-15009</strain>
        <strain evidence="2">S18-15033</strain>
        <strain evidence="9">S18-15054</strain>
    </source>
</reference>
<evidence type="ECO:0000313" key="12">
    <source>
        <dbReference type="EMBL" id="HAE5157666.1"/>
    </source>
</evidence>
<evidence type="ECO:0000313" key="14">
    <source>
        <dbReference type="EMBL" id="HAE5329530.1"/>
    </source>
</evidence>
<protein>
    <submittedName>
        <fullName evidence="4">Uncharacterized protein</fullName>
    </submittedName>
</protein>
<evidence type="ECO:0000313" key="6">
    <source>
        <dbReference type="EMBL" id="HAE3095220.1"/>
    </source>
</evidence>
<evidence type="ECO:0000313" key="11">
    <source>
        <dbReference type="EMBL" id="HAE4952919.1"/>
    </source>
</evidence>
<evidence type="ECO:0000313" key="21">
    <source>
        <dbReference type="EMBL" id="HAE9979964.1"/>
    </source>
</evidence>
<dbReference type="EMBL" id="DAASOI010000050">
    <property type="protein sequence ID" value="HAE6357957.1"/>
    <property type="molecule type" value="Genomic_DNA"/>
</dbReference>
<reference evidence="4" key="1">
    <citation type="journal article" date="2018" name="Genome Biol.">
        <title>SKESA: strategic k-mer extension for scrupulous assemblies.</title>
        <authorList>
            <person name="Souvorov A."/>
            <person name="Agarwala R."/>
            <person name="Lipman D.J."/>
        </authorList>
    </citation>
    <scope>NUCLEOTIDE SEQUENCE</scope>
    <source>
        <strain evidence="8">S17-15031</strain>
        <strain evidence="15">S17-15095</strain>
        <strain evidence="16">S17-15176</strain>
        <strain evidence="21">S17-15189</strain>
        <strain evidence="5">S17-15271</strain>
        <strain evidence="11">S17-15277</strain>
        <strain evidence="7">S17-15354</strain>
        <strain evidence="10">S17-15369</strain>
        <strain evidence="3">S17-15377</strain>
        <strain evidence="17">S17-15423</strain>
        <strain evidence="12">S17-15490</strain>
        <strain evidence="22">S17-15499</strain>
        <strain evidence="13">S17-15503</strain>
        <strain evidence="19">S17-15527</strain>
        <strain evidence="14">S17-15535</strain>
        <strain evidence="18">S17-15554</strain>
        <strain evidence="6">S17-15567</strain>
        <strain evidence="4">S18-15001</strain>
        <strain evidence="20">S18-15009</strain>
        <strain evidence="2">S18-15033</strain>
        <strain evidence="9">S18-15054</strain>
    </source>
</reference>
<dbReference type="EMBL" id="DAARPM010000068">
    <property type="protein sequence ID" value="HAE3404078.1"/>
    <property type="molecule type" value="Genomic_DNA"/>
</dbReference>
<dbReference type="AlphaFoldDB" id="A0A729GZI0"/>
<evidence type="ECO:0000313" key="13">
    <source>
        <dbReference type="EMBL" id="HAE5171614.1"/>
    </source>
</evidence>
<evidence type="ECO:0000313" key="15">
    <source>
        <dbReference type="EMBL" id="HAE5532943.1"/>
    </source>
</evidence>
<evidence type="ECO:0000313" key="18">
    <source>
        <dbReference type="EMBL" id="HAE9730275.1"/>
    </source>
</evidence>
<feature type="transmembrane region" description="Helical" evidence="1">
    <location>
        <begin position="24"/>
        <end position="45"/>
    </location>
</feature>
<gene>
    <name evidence="3" type="ORF">G3277_004805</name>
    <name evidence="4" type="ORF">G3422_004726</name>
    <name evidence="5" type="ORF">G3535_004784</name>
    <name evidence="6" type="ORF">G3541_004966</name>
    <name evidence="8" type="ORF">G3928_004994</name>
    <name evidence="7" type="ORF">G3930_004767</name>
    <name evidence="10" type="ORF">G3931_004883</name>
    <name evidence="9" type="ORF">G3933_004930</name>
    <name evidence="21" type="ORF">G4195_004528</name>
    <name evidence="11" type="ORF">G4G02_004771</name>
    <name evidence="12" type="ORF">G4H29_004709</name>
    <name evidence="13" type="ORF">G4H31_004866</name>
    <name evidence="14" type="ORF">G4H47_004987</name>
    <name evidence="16" type="ORF">G4J62_004989</name>
    <name evidence="15" type="ORF">G4J64_005027</name>
    <name evidence="20" type="ORF">G4V80_004886</name>
    <name evidence="18" type="ORF">G4V81_004980</name>
    <name evidence="17" type="ORF">G4V82_005003</name>
    <name evidence="19" type="ORF">G4W95_005021</name>
    <name evidence="22" type="ORF">G9F44_004776</name>
    <name evidence="2" type="ORF">GYJ09_004858</name>
</gene>
<evidence type="ECO:0000256" key="1">
    <source>
        <dbReference type="SAM" id="Phobius"/>
    </source>
</evidence>
<dbReference type="EMBL" id="DAASEJ010000041">
    <property type="protein sequence ID" value="HAE5171614.1"/>
    <property type="molecule type" value="Genomic_DNA"/>
</dbReference>
<dbReference type="EMBL" id="DAASFR010000041">
    <property type="protein sequence ID" value="HAE5329530.1"/>
    <property type="molecule type" value="Genomic_DNA"/>
</dbReference>
<dbReference type="EMBL" id="DAATQX010000032">
    <property type="protein sequence ID" value="HAE9730275.1"/>
    <property type="molecule type" value="Genomic_DNA"/>
</dbReference>
<organism evidence="4">
    <name type="scientific">Salmonella enterica subsp. enterica serovar Heidelberg</name>
    <dbReference type="NCBI Taxonomy" id="611"/>
    <lineage>
        <taxon>Bacteria</taxon>
        <taxon>Pseudomonadati</taxon>
        <taxon>Pseudomonadota</taxon>
        <taxon>Gammaproteobacteria</taxon>
        <taxon>Enterobacterales</taxon>
        <taxon>Enterobacteriaceae</taxon>
        <taxon>Salmonella</taxon>
    </lineage>
</organism>
<evidence type="ECO:0000313" key="17">
    <source>
        <dbReference type="EMBL" id="HAE9725366.1"/>
    </source>
</evidence>
<evidence type="ECO:0000313" key="3">
    <source>
        <dbReference type="EMBL" id="HAE2355304.1"/>
    </source>
</evidence>
<keyword evidence="1" id="KW-0812">Transmembrane</keyword>
<dbReference type="EMBL" id="DAASHJ010000042">
    <property type="protein sequence ID" value="HAE5532943.1"/>
    <property type="molecule type" value="Genomic_DNA"/>
</dbReference>
<dbReference type="EMBL" id="DAARMM010000084">
    <property type="protein sequence ID" value="HAE3043728.1"/>
    <property type="molecule type" value="Genomic_DNA"/>
</dbReference>
<dbReference type="EMBL" id="DAARGR010000071">
    <property type="protein sequence ID" value="HAE2355304.1"/>
    <property type="molecule type" value="Genomic_DNA"/>
</dbReference>
<dbReference type="EMBL" id="DAATQZ010000054">
    <property type="protein sequence ID" value="HAE9735328.1"/>
    <property type="molecule type" value="Genomic_DNA"/>
</dbReference>
<evidence type="ECO:0000313" key="8">
    <source>
        <dbReference type="EMBL" id="HAE3192853.1"/>
    </source>
</evidence>
<dbReference type="EMBL" id="DAAHNY010000057">
    <property type="protein sequence ID" value="HAB6774424.1"/>
    <property type="molecule type" value="Genomic_DNA"/>
</dbReference>
<dbReference type="EMBL" id="DAAROD010000095">
    <property type="protein sequence ID" value="HAE3169359.1"/>
    <property type="molecule type" value="Genomic_DNA"/>
</dbReference>
<sequence>MKDENTPKIGAYCGLDGQNCQPCIVSRVLLIIVVGYALFYLFAALK</sequence>
<dbReference type="RefSeq" id="WP_154708701.1">
    <property type="nucleotide sequence ID" value="NZ_CP117349.1"/>
</dbReference>
<keyword evidence="1" id="KW-1133">Transmembrane helix</keyword>
<dbReference type="GeneID" id="93036143"/>
<evidence type="ECO:0000313" key="22">
    <source>
        <dbReference type="EMBL" id="HAF1109657.1"/>
    </source>
</evidence>
<evidence type="ECO:0000313" key="2">
    <source>
        <dbReference type="EMBL" id="HAB6774424.1"/>
    </source>
</evidence>
<dbReference type="EMBL" id="DAATQW010000074">
    <property type="protein sequence ID" value="HAE9725366.1"/>
    <property type="molecule type" value="Genomic_DNA"/>
</dbReference>
<evidence type="ECO:0000313" key="9">
    <source>
        <dbReference type="EMBL" id="HAE3404078.1"/>
    </source>
</evidence>
<dbReference type="EMBL" id="DAARPP010000068">
    <property type="protein sequence ID" value="HAE3418009.1"/>
    <property type="molecule type" value="Genomic_DNA"/>
</dbReference>
<keyword evidence="1" id="KW-0472">Membrane</keyword>
<proteinExistence type="predicted"/>
<evidence type="ECO:0000313" key="19">
    <source>
        <dbReference type="EMBL" id="HAE9735328.1"/>
    </source>
</evidence>
<evidence type="ECO:0000313" key="20">
    <source>
        <dbReference type="EMBL" id="HAE9754785.1"/>
    </source>
</evidence>
<dbReference type="EMBL" id="DAATSY010000137">
    <property type="protein sequence ID" value="HAE9979964.1"/>
    <property type="molecule type" value="Genomic_DNA"/>
</dbReference>
<comment type="caution">
    <text evidence="4">The sequence shown here is derived from an EMBL/GenBank/DDBJ whole genome shotgun (WGS) entry which is preliminary data.</text>
</comment>
<evidence type="ECO:0000313" key="16">
    <source>
        <dbReference type="EMBL" id="HAE6357957.1"/>
    </source>
</evidence>
<dbReference type="EMBL" id="DAASCS010000079">
    <property type="protein sequence ID" value="HAE4952919.1"/>
    <property type="molecule type" value="Genomic_DNA"/>
</dbReference>
<dbReference type="EMBL" id="DAARMW010000049">
    <property type="protein sequence ID" value="HAE3095220.1"/>
    <property type="molecule type" value="Genomic_DNA"/>
</dbReference>
<dbReference type="EMBL" id="DAAROE010000045">
    <property type="protein sequence ID" value="HAE3192853.1"/>
    <property type="molecule type" value="Genomic_DNA"/>
</dbReference>